<dbReference type="Pfam" id="PF00002">
    <property type="entry name" value="7tm_2"/>
    <property type="match status" value="1"/>
</dbReference>
<keyword evidence="14" id="KW-1185">Reference proteome</keyword>
<dbReference type="Proteomes" id="UP000694865">
    <property type="component" value="Unplaced"/>
</dbReference>
<keyword evidence="2" id="KW-1003">Cell membrane</keyword>
<proteinExistence type="predicted"/>
<feature type="transmembrane region" description="Helical" evidence="11">
    <location>
        <begin position="870"/>
        <end position="894"/>
    </location>
</feature>
<feature type="region of interest" description="Disordered" evidence="10">
    <location>
        <begin position="183"/>
        <end position="210"/>
    </location>
</feature>
<dbReference type="PROSITE" id="PS50221">
    <property type="entry name" value="GAIN_B"/>
    <property type="match status" value="1"/>
</dbReference>
<gene>
    <name evidence="15" type="primary">LOC100372364</name>
</gene>
<name>A0ABM0M2W9_SACKO</name>
<feature type="compositionally biased region" description="Polar residues" evidence="10">
    <location>
        <begin position="1086"/>
        <end position="1110"/>
    </location>
</feature>
<dbReference type="InterPro" id="IPR032471">
    <property type="entry name" value="AGRL2-4_GAIN_subdom_A"/>
</dbReference>
<feature type="compositionally biased region" description="Polar residues" evidence="10">
    <location>
        <begin position="421"/>
        <end position="439"/>
    </location>
</feature>
<feature type="region of interest" description="Disordered" evidence="10">
    <location>
        <begin position="74"/>
        <end position="95"/>
    </location>
</feature>
<dbReference type="SMART" id="SM00303">
    <property type="entry name" value="GPS"/>
    <property type="match status" value="1"/>
</dbReference>
<dbReference type="InterPro" id="IPR000203">
    <property type="entry name" value="GPS"/>
</dbReference>
<comment type="subcellular location">
    <subcellularLocation>
        <location evidence="1">Cell membrane</location>
        <topology evidence="1">Multi-pass membrane protein</topology>
    </subcellularLocation>
</comment>
<feature type="region of interest" description="Disordered" evidence="10">
    <location>
        <begin position="367"/>
        <end position="440"/>
    </location>
</feature>
<evidence type="ECO:0000259" key="12">
    <source>
        <dbReference type="PROSITE" id="PS50221"/>
    </source>
</evidence>
<feature type="compositionally biased region" description="Polar residues" evidence="10">
    <location>
        <begin position="1"/>
        <end position="13"/>
    </location>
</feature>
<evidence type="ECO:0000256" key="6">
    <source>
        <dbReference type="ARBA" id="ARBA00023136"/>
    </source>
</evidence>
<feature type="compositionally biased region" description="Polar residues" evidence="10">
    <location>
        <begin position="367"/>
        <end position="412"/>
    </location>
</feature>
<dbReference type="SUPFAM" id="SSF81321">
    <property type="entry name" value="Family A G protein-coupled receptor-like"/>
    <property type="match status" value="1"/>
</dbReference>
<dbReference type="CDD" id="cd15440">
    <property type="entry name" value="7tmB2_latrophilin-like_invertebrate"/>
    <property type="match status" value="1"/>
</dbReference>
<evidence type="ECO:0000256" key="3">
    <source>
        <dbReference type="ARBA" id="ARBA00022692"/>
    </source>
</evidence>
<evidence type="ECO:0000256" key="11">
    <source>
        <dbReference type="SAM" id="Phobius"/>
    </source>
</evidence>
<evidence type="ECO:0000256" key="5">
    <source>
        <dbReference type="ARBA" id="ARBA00023040"/>
    </source>
</evidence>
<sequence length="1397" mass="153197">MTPQHTIISTSKATTVTPQHTTIPTHKATTVTPQHTTIPTPKATTVTLQHTTIPTHKATTVTPQQTTIPTHKATTVTPQHTTIPTPKATTVTPQHTTIPTHRATTVTPQHTTIPTHKATTLTPQHTTILTHKATTVTPQHSTMPVVETTTTTETATTPPHTTNKHTTPRLTTVINGSTKQHEAATPALTTSQQTASTKRTIPHGGGDTTVQTAEGQVTSITATPEKIKTVSYSSIEVTLTQSKETTAIGSTTPEHGGPTTVVIETTSVNGHTEPSIGPQLTTVAKETTTVDGHTEPPVVTDPPIVRTTEHQLETTTAPPTTMTKDLGIQTTTNQVTTQRPAPTTAQVTIPSRRSSIRKTTSVLMETTQGVTQHPGSTVPPATNLATQRSTTTPNKEFTDTDQPTTISQQSPTIPKVPTHATFWTSPRASPRDVTTQKSRGSTKDFTMTDFMMTRPSPDLYCEAATVRDIYWPVTMTGDTAKQFCPEGTTGKIENISSVSDVAIVTSLMVNSTDPDQVMYGGDVIGSVNNINSLNKIIAEQSGIDEEYMLEFIDKVAMALTEVGSNLLDHTVAWNDIPGEKRVQTATQLLQCMDETGFLLVNLMKAGQNISVVNENILMEVLVKDMNDTDKAGIKFPFKGDLVHSSSADEKIKSTIGSIALSEKTLQDKSVNGTVKLVFFMYSTMGDILGTGSDIGNENDTADSIVNSPIISASINKMNSPSYLSEPAVLVFEHKQTYNVTDAVCSYWNFTPSNDGIWSDYGCETVTNNDTHTVCKCSHLTNFAVIMDVRGVAISPDHHFALSVITYAGFIVSMVCLLLCLFTFCCCSSLQNDRNTIHKNLCLCLLIAEVIFMAGIDQTDQEVWCSVIAGFLHYFFLAAFAWMSLEGIQLYVMLVEVFEAEHSRRRYYYPYGYGVPAVIVGVSAAVYYDGYGTDQYCWITTERGLIWAFVGPVCAVILVNMIFLVMAAVIMCRHSGSAPGKKQTGTWIKAACVLLCLLGITWIFGLMYINTHTLVMAYVFTIANSLQGLFIFVFHCCLNEKVKKAYRSSIRDSHCCPECIRVRYTSSAYSNQAHGSSVASSKKIRKSSNASCPSSTGKRNSSSVTHNLLGSNGTHNLHNGVGLQNVQVRVKLPRQDRATQTDNRIKKQNIIEKKLQEIVDLKFKLPPLEMKRTTSDSCLVSPTPNVQTSFTFEQSISNTSVDKFLSDDSNVHSSMPNLTIRKPKENKTKERDLAQVEWKLSRNQSLPDLLELEVINPAMTGYRRCGSECNIHTGNKERYDLSGRRDSSLPIKVLHTKIADKNGQPWSRISISPLLIRKSISDTKMIEETSINLNSNLFGSPNKSTVDDDNQVMLKKWRTDEDIAVSETPVYTSQDSEQTPDVEVKGIHTNSKYYESYL</sequence>
<dbReference type="InterPro" id="IPR048072">
    <property type="entry name" value="7tmB2_latrophilin-like"/>
</dbReference>
<feature type="region of interest" description="Disordered" evidence="10">
    <location>
        <begin position="1079"/>
        <end position="1110"/>
    </location>
</feature>
<evidence type="ECO:0000256" key="2">
    <source>
        <dbReference type="ARBA" id="ARBA00022475"/>
    </source>
</evidence>
<dbReference type="InterPro" id="IPR046338">
    <property type="entry name" value="GAIN_dom_sf"/>
</dbReference>
<feature type="region of interest" description="Disordered" evidence="10">
    <location>
        <begin position="1"/>
        <end position="20"/>
    </location>
</feature>
<evidence type="ECO:0000256" key="1">
    <source>
        <dbReference type="ARBA" id="ARBA00004651"/>
    </source>
</evidence>
<feature type="transmembrane region" description="Helical" evidence="11">
    <location>
        <begin position="945"/>
        <end position="969"/>
    </location>
</feature>
<dbReference type="InterPro" id="IPR057244">
    <property type="entry name" value="GAIN_B"/>
</dbReference>
<feature type="domain" description="G-protein coupled receptors family 2 profile 2" evidence="13">
    <location>
        <begin position="801"/>
        <end position="1038"/>
    </location>
</feature>
<evidence type="ECO:0000256" key="7">
    <source>
        <dbReference type="ARBA" id="ARBA00023157"/>
    </source>
</evidence>
<reference evidence="15" key="1">
    <citation type="submission" date="2025-08" db="UniProtKB">
        <authorList>
            <consortium name="RefSeq"/>
        </authorList>
    </citation>
    <scope>IDENTIFICATION</scope>
    <source>
        <tissue evidence="15">Testes</tissue>
    </source>
</reference>
<evidence type="ECO:0000256" key="8">
    <source>
        <dbReference type="ARBA" id="ARBA00023170"/>
    </source>
</evidence>
<dbReference type="InterPro" id="IPR000832">
    <property type="entry name" value="GPCR_2_secretin-like"/>
</dbReference>
<keyword evidence="9" id="KW-0807">Transducer</keyword>
<dbReference type="PROSITE" id="PS50261">
    <property type="entry name" value="G_PROTEIN_RECEP_F2_4"/>
    <property type="match status" value="1"/>
</dbReference>
<dbReference type="Gene3D" id="1.20.1070.10">
    <property type="entry name" value="Rhodopsin 7-helix transmembrane proteins"/>
    <property type="match status" value="1"/>
</dbReference>
<feature type="compositionally biased region" description="Polar residues" evidence="10">
    <location>
        <begin position="187"/>
        <end position="199"/>
    </location>
</feature>
<keyword evidence="8" id="KW-0675">Receptor</keyword>
<feature type="transmembrane region" description="Helical" evidence="11">
    <location>
        <begin position="799"/>
        <end position="824"/>
    </location>
</feature>
<dbReference type="PANTHER" id="PTHR12011">
    <property type="entry name" value="ADHESION G-PROTEIN COUPLED RECEPTOR"/>
    <property type="match status" value="1"/>
</dbReference>
<protein>
    <submittedName>
        <fullName evidence="15">Latrophilin-2-like</fullName>
    </submittedName>
</protein>
<feature type="region of interest" description="Disordered" evidence="10">
    <location>
        <begin position="148"/>
        <end position="168"/>
    </location>
</feature>
<evidence type="ECO:0000313" key="14">
    <source>
        <dbReference type="Proteomes" id="UP000694865"/>
    </source>
</evidence>
<keyword evidence="4 11" id="KW-1133">Transmembrane helix</keyword>
<feature type="transmembrane region" description="Helical" evidence="11">
    <location>
        <begin position="836"/>
        <end position="855"/>
    </location>
</feature>
<dbReference type="InterPro" id="IPR036445">
    <property type="entry name" value="GPCR_2_extracell_dom_sf"/>
</dbReference>
<evidence type="ECO:0000259" key="13">
    <source>
        <dbReference type="PROSITE" id="PS50261"/>
    </source>
</evidence>
<evidence type="ECO:0000256" key="9">
    <source>
        <dbReference type="ARBA" id="ARBA00023224"/>
    </source>
</evidence>
<organism evidence="14 15">
    <name type="scientific">Saccoglossus kowalevskii</name>
    <name type="common">Acorn worm</name>
    <dbReference type="NCBI Taxonomy" id="10224"/>
    <lineage>
        <taxon>Eukaryota</taxon>
        <taxon>Metazoa</taxon>
        <taxon>Hemichordata</taxon>
        <taxon>Enteropneusta</taxon>
        <taxon>Harrimaniidae</taxon>
        <taxon>Saccoglossus</taxon>
    </lineage>
</organism>
<accession>A0ABM0M2W9</accession>
<dbReference type="Gene3D" id="4.10.1240.10">
    <property type="entry name" value="GPCR, family 2, extracellular hormone receptor domain"/>
    <property type="match status" value="1"/>
</dbReference>
<feature type="transmembrane region" description="Helical" evidence="11">
    <location>
        <begin position="1014"/>
        <end position="1037"/>
    </location>
</feature>
<feature type="transmembrane region" description="Helical" evidence="11">
    <location>
        <begin position="989"/>
        <end position="1008"/>
    </location>
</feature>
<dbReference type="InterPro" id="IPR017981">
    <property type="entry name" value="GPCR_2-like_7TM"/>
</dbReference>
<dbReference type="PANTHER" id="PTHR12011:SF471">
    <property type="entry name" value="G-PROTEIN COUPLED RECEPTORS FAMILY 2 PROFILE 2 DOMAIN-CONTAINING PROTEIN"/>
    <property type="match status" value="1"/>
</dbReference>
<evidence type="ECO:0000256" key="4">
    <source>
        <dbReference type="ARBA" id="ARBA00022989"/>
    </source>
</evidence>
<keyword evidence="7" id="KW-1015">Disulfide bond</keyword>
<feature type="transmembrane region" description="Helical" evidence="11">
    <location>
        <begin position="906"/>
        <end position="925"/>
    </location>
</feature>
<evidence type="ECO:0000313" key="15">
    <source>
        <dbReference type="RefSeq" id="XP_006814360.1"/>
    </source>
</evidence>
<dbReference type="GeneID" id="100372364"/>
<dbReference type="Gene3D" id="2.60.220.50">
    <property type="match status" value="1"/>
</dbReference>
<keyword evidence="6 11" id="KW-0472">Membrane</keyword>
<dbReference type="RefSeq" id="XP_006814360.1">
    <property type="nucleotide sequence ID" value="XM_006814297.1"/>
</dbReference>
<evidence type="ECO:0000256" key="10">
    <source>
        <dbReference type="SAM" id="MobiDB-lite"/>
    </source>
</evidence>
<keyword evidence="3 11" id="KW-0812">Transmembrane</keyword>
<dbReference type="PRINTS" id="PR00249">
    <property type="entry name" value="GPCRSECRETIN"/>
</dbReference>
<feature type="compositionally biased region" description="Low complexity" evidence="10">
    <location>
        <begin position="148"/>
        <end position="161"/>
    </location>
</feature>
<keyword evidence="5" id="KW-0297">G-protein coupled receptor</keyword>
<dbReference type="Pfam" id="PF16489">
    <property type="entry name" value="GAIN"/>
    <property type="match status" value="1"/>
</dbReference>
<dbReference type="Pfam" id="PF01825">
    <property type="entry name" value="GPS"/>
    <property type="match status" value="1"/>
</dbReference>
<feature type="domain" description="GAIN-B" evidence="12">
    <location>
        <begin position="607"/>
        <end position="792"/>
    </location>
</feature>